<dbReference type="Pfam" id="PF01661">
    <property type="entry name" value="Macro"/>
    <property type="match status" value="1"/>
</dbReference>
<dbReference type="OrthoDB" id="6711at10239"/>
<dbReference type="GeneID" id="18563340"/>
<protein>
    <submittedName>
        <fullName evidence="2">Gp122</fullName>
    </submittedName>
</protein>
<evidence type="ECO:0000313" key="3">
    <source>
        <dbReference type="Proteomes" id="UP000009273"/>
    </source>
</evidence>
<feature type="domain" description="Macro" evidence="1">
    <location>
        <begin position="1"/>
        <end position="159"/>
    </location>
</feature>
<evidence type="ECO:0000259" key="1">
    <source>
        <dbReference type="PROSITE" id="PS51154"/>
    </source>
</evidence>
<dbReference type="InterPro" id="IPR002589">
    <property type="entry name" value="Macro_dom"/>
</dbReference>
<reference evidence="2 3" key="1">
    <citation type="submission" date="2011-09" db="EMBL/GenBank/DDBJ databases">
        <authorList>
            <person name="Pope W.H."/>
            <person name="Pedulla M.L."/>
            <person name="Ford M.E."/>
            <person name="Peebles C.L."/>
            <person name="Hatfull G.H."/>
            <person name="Hendrix R.W."/>
        </authorList>
    </citation>
    <scope>NUCLEOTIDE SEQUENCE [LARGE SCALE GENOMIC DNA]</scope>
    <source>
        <strain evidence="2">G</strain>
    </source>
</reference>
<dbReference type="EMBL" id="JN638751">
    <property type="protein sequence ID" value="AEO93384.1"/>
    <property type="molecule type" value="Genomic_DNA"/>
</dbReference>
<dbReference type="PROSITE" id="PS51154">
    <property type="entry name" value="MACRO"/>
    <property type="match status" value="1"/>
</dbReference>
<evidence type="ECO:0000313" key="2">
    <source>
        <dbReference type="EMBL" id="AEO93384.1"/>
    </source>
</evidence>
<keyword evidence="3" id="KW-1185">Reference proteome</keyword>
<dbReference type="KEGG" id="vg:18563340"/>
<dbReference type="SMART" id="SM00506">
    <property type="entry name" value="A1pp"/>
    <property type="match status" value="1"/>
</dbReference>
<accession>G3MBI4</accession>
<dbReference type="SUPFAM" id="SSF52949">
    <property type="entry name" value="Macro domain-like"/>
    <property type="match status" value="1"/>
</dbReference>
<dbReference type="Proteomes" id="UP000009273">
    <property type="component" value="Segment"/>
</dbReference>
<name>G3MBI4_9CAUD</name>
<dbReference type="RefSeq" id="YP_009015425.1">
    <property type="nucleotide sequence ID" value="NC_023719.1"/>
</dbReference>
<organism evidence="2 3">
    <name type="scientific">Bacillus phage G</name>
    <dbReference type="NCBI Taxonomy" id="2884420"/>
    <lineage>
        <taxon>Viruses</taxon>
        <taxon>Duplodnaviria</taxon>
        <taxon>Heunggongvirae</taxon>
        <taxon>Uroviricota</taxon>
        <taxon>Caudoviricetes</taxon>
        <taxon>Donellivirus</taxon>
        <taxon>Donellivirus gee</taxon>
    </lineage>
</organism>
<dbReference type="Gene3D" id="3.40.220.10">
    <property type="entry name" value="Leucine Aminopeptidase, subunit E, domain 1"/>
    <property type="match status" value="1"/>
</dbReference>
<dbReference type="InterPro" id="IPR043472">
    <property type="entry name" value="Macro_dom-like"/>
</dbReference>
<proteinExistence type="predicted"/>
<sequence length="159" mass="17337">MITAFRSDLTKLQNVDYIVNAANAKGPMDSGIAGAIRINGGTEIQDAAMLICSKLNYQPGDIYVTHAGRLSFKKIIHLVTMENPGGVTSYDIVRKCLQNLILYCKVNNIKKIALPALGTGVGGLDIDKIAGIFKEILGSVEEIEFLVVDIDPMFIYNFK</sequence>
<dbReference type="PANTHER" id="PTHR11106">
    <property type="entry name" value="GANGLIOSIDE INDUCED DIFFERENTIATION ASSOCIATED PROTEIN 2-RELATED"/>
    <property type="match status" value="1"/>
</dbReference>
<gene>
    <name evidence="2" type="primary">122</name>
    <name evidence="2" type="ORF">G_122</name>
</gene>